<accession>A0A2M7IY90</accession>
<evidence type="ECO:0000313" key="1">
    <source>
        <dbReference type="EMBL" id="PIX03153.1"/>
    </source>
</evidence>
<dbReference type="Proteomes" id="UP000230505">
    <property type="component" value="Unassembled WGS sequence"/>
</dbReference>
<organism evidence="1 2">
    <name type="scientific">bacterium (Candidatus Gribaldobacteria) CG_4_8_14_3_um_filter_42_11</name>
    <dbReference type="NCBI Taxonomy" id="2014267"/>
    <lineage>
        <taxon>Bacteria</taxon>
        <taxon>Candidatus Gribaldobacteria</taxon>
    </lineage>
</organism>
<gene>
    <name evidence="1" type="ORF">COZ78_01870</name>
</gene>
<evidence type="ECO:0008006" key="3">
    <source>
        <dbReference type="Google" id="ProtNLM"/>
    </source>
</evidence>
<sequence>NIRLTPPKEWNTVTYTDAKDYIVTDTPNGKLVENKKEDLSFIVPSNWVRTNKDTEGDAMFLSPDAKIKEGNQMLEQGCKIVAMVARLKTNIIVLEQYLKENFSWSSNENTMYERIKIANYPTIRNSFDNSKLKVYFDNTHIITSKALYEVVLEASEQDKEKCKTIFETTLKTLTIK</sequence>
<evidence type="ECO:0000313" key="2">
    <source>
        <dbReference type="Proteomes" id="UP000230505"/>
    </source>
</evidence>
<reference evidence="2" key="1">
    <citation type="submission" date="2017-09" db="EMBL/GenBank/DDBJ databases">
        <title>Depth-based differentiation of microbial function through sediment-hosted aquifers and enrichment of novel symbionts in the deep terrestrial subsurface.</title>
        <authorList>
            <person name="Probst A.J."/>
            <person name="Ladd B."/>
            <person name="Jarett J.K."/>
            <person name="Geller-Mcgrath D.E."/>
            <person name="Sieber C.M.K."/>
            <person name="Emerson J.B."/>
            <person name="Anantharaman K."/>
            <person name="Thomas B.C."/>
            <person name="Malmstrom R."/>
            <person name="Stieglmeier M."/>
            <person name="Klingl A."/>
            <person name="Woyke T."/>
            <person name="Ryan C.M."/>
            <person name="Banfield J.F."/>
        </authorList>
    </citation>
    <scope>NUCLEOTIDE SEQUENCE [LARGE SCALE GENOMIC DNA]</scope>
</reference>
<feature type="non-terminal residue" evidence="1">
    <location>
        <position position="1"/>
    </location>
</feature>
<dbReference type="AlphaFoldDB" id="A0A2M7IY90"/>
<name>A0A2M7IY90_9BACT</name>
<dbReference type="EMBL" id="PFHV01000048">
    <property type="protein sequence ID" value="PIX03153.1"/>
    <property type="molecule type" value="Genomic_DNA"/>
</dbReference>
<proteinExistence type="predicted"/>
<comment type="caution">
    <text evidence="1">The sequence shown here is derived from an EMBL/GenBank/DDBJ whole genome shotgun (WGS) entry which is preliminary data.</text>
</comment>
<protein>
    <recommendedName>
        <fullName evidence="3">PsbP C-terminal domain-containing protein</fullName>
    </recommendedName>
</protein>